<name>A0A392PLK2_9FABA</name>
<dbReference type="AlphaFoldDB" id="A0A392PLK2"/>
<feature type="non-terminal residue" evidence="2">
    <location>
        <position position="133"/>
    </location>
</feature>
<proteinExistence type="predicted"/>
<feature type="compositionally biased region" description="Low complexity" evidence="1">
    <location>
        <begin position="75"/>
        <end position="87"/>
    </location>
</feature>
<evidence type="ECO:0000313" key="2">
    <source>
        <dbReference type="EMBL" id="MCI12958.1"/>
    </source>
</evidence>
<comment type="caution">
    <text evidence="2">The sequence shown here is derived from an EMBL/GenBank/DDBJ whole genome shotgun (WGS) entry which is preliminary data.</text>
</comment>
<dbReference type="Proteomes" id="UP000265520">
    <property type="component" value="Unassembled WGS sequence"/>
</dbReference>
<sequence>MTEPTFHSFLREAEKRKCEITPFEYNNSHSCTRDFARWWDLHYSSHLVDEKIMMGKIREGFSPSAVAAIQSKLTSKGSKSKAASSASNRPPLLTVKQEPGVTTRKRGNDTEASNAPKKLKAVNTEVISIDDDS</sequence>
<organism evidence="2 3">
    <name type="scientific">Trifolium medium</name>
    <dbReference type="NCBI Taxonomy" id="97028"/>
    <lineage>
        <taxon>Eukaryota</taxon>
        <taxon>Viridiplantae</taxon>
        <taxon>Streptophyta</taxon>
        <taxon>Embryophyta</taxon>
        <taxon>Tracheophyta</taxon>
        <taxon>Spermatophyta</taxon>
        <taxon>Magnoliopsida</taxon>
        <taxon>eudicotyledons</taxon>
        <taxon>Gunneridae</taxon>
        <taxon>Pentapetalae</taxon>
        <taxon>rosids</taxon>
        <taxon>fabids</taxon>
        <taxon>Fabales</taxon>
        <taxon>Fabaceae</taxon>
        <taxon>Papilionoideae</taxon>
        <taxon>50 kb inversion clade</taxon>
        <taxon>NPAAA clade</taxon>
        <taxon>Hologalegina</taxon>
        <taxon>IRL clade</taxon>
        <taxon>Trifolieae</taxon>
        <taxon>Trifolium</taxon>
    </lineage>
</organism>
<evidence type="ECO:0000256" key="1">
    <source>
        <dbReference type="SAM" id="MobiDB-lite"/>
    </source>
</evidence>
<accession>A0A392PLK2</accession>
<dbReference type="EMBL" id="LXQA010086304">
    <property type="protein sequence ID" value="MCI12958.1"/>
    <property type="molecule type" value="Genomic_DNA"/>
</dbReference>
<feature type="region of interest" description="Disordered" evidence="1">
    <location>
        <begin position="73"/>
        <end position="119"/>
    </location>
</feature>
<reference evidence="2 3" key="1">
    <citation type="journal article" date="2018" name="Front. Plant Sci.">
        <title>Red Clover (Trifolium pratense) and Zigzag Clover (T. medium) - A Picture of Genomic Similarities and Differences.</title>
        <authorList>
            <person name="Dluhosova J."/>
            <person name="Istvanek J."/>
            <person name="Nedelnik J."/>
            <person name="Repkova J."/>
        </authorList>
    </citation>
    <scope>NUCLEOTIDE SEQUENCE [LARGE SCALE GENOMIC DNA]</scope>
    <source>
        <strain evidence="3">cv. 10/8</strain>
        <tissue evidence="2">Leaf</tissue>
    </source>
</reference>
<evidence type="ECO:0000313" key="3">
    <source>
        <dbReference type="Proteomes" id="UP000265520"/>
    </source>
</evidence>
<keyword evidence="3" id="KW-1185">Reference proteome</keyword>
<protein>
    <submittedName>
        <fullName evidence="2">Uncharacterized protein</fullName>
    </submittedName>
</protein>